<dbReference type="GO" id="GO:0000725">
    <property type="term" value="P:recombinational repair"/>
    <property type="evidence" value="ECO:0007669"/>
    <property type="project" value="TreeGrafter"/>
</dbReference>
<accession>A0A3E0J2R8</accession>
<dbReference type="GO" id="GO:0005524">
    <property type="term" value="F:ATP binding"/>
    <property type="evidence" value="ECO:0007669"/>
    <property type="project" value="UniProtKB-UniRule"/>
</dbReference>
<proteinExistence type="inferred from homology"/>
<evidence type="ECO:0000256" key="2">
    <source>
        <dbReference type="ARBA" id="ARBA00022741"/>
    </source>
</evidence>
<evidence type="ECO:0000256" key="3">
    <source>
        <dbReference type="ARBA" id="ARBA00022801"/>
    </source>
</evidence>
<evidence type="ECO:0000256" key="5">
    <source>
        <dbReference type="ARBA" id="ARBA00022840"/>
    </source>
</evidence>
<evidence type="ECO:0000313" key="12">
    <source>
        <dbReference type="EMBL" id="REJ07151.1"/>
    </source>
</evidence>
<evidence type="ECO:0000256" key="10">
    <source>
        <dbReference type="PROSITE-ProRule" id="PRU00560"/>
    </source>
</evidence>
<dbReference type="Pfam" id="PF00580">
    <property type="entry name" value="UvrD-helicase"/>
    <property type="match status" value="1"/>
</dbReference>
<feature type="binding site" evidence="10">
    <location>
        <begin position="217"/>
        <end position="224"/>
    </location>
    <ligand>
        <name>ATP</name>
        <dbReference type="ChEBI" id="CHEBI:30616"/>
    </ligand>
</feature>
<dbReference type="Proteomes" id="UP000256305">
    <property type="component" value="Unassembled WGS sequence"/>
</dbReference>
<dbReference type="InterPro" id="IPR014017">
    <property type="entry name" value="DNA_helicase_UvrD-like_C"/>
</dbReference>
<dbReference type="SUPFAM" id="SSF52540">
    <property type="entry name" value="P-loop containing nucleoside triphosphate hydrolases"/>
    <property type="match status" value="1"/>
</dbReference>
<evidence type="ECO:0000256" key="7">
    <source>
        <dbReference type="ARBA" id="ARBA00034617"/>
    </source>
</evidence>
<evidence type="ECO:0000256" key="8">
    <source>
        <dbReference type="ARBA" id="ARBA00034808"/>
    </source>
</evidence>
<dbReference type="PANTHER" id="PTHR11070:SF17">
    <property type="entry name" value="DNA HELICASE IV"/>
    <property type="match status" value="1"/>
</dbReference>
<dbReference type="AlphaFoldDB" id="A0A3E0J2R8"/>
<dbReference type="PROSITE" id="PS51198">
    <property type="entry name" value="UVRD_HELICASE_ATP_BIND"/>
    <property type="match status" value="1"/>
</dbReference>
<dbReference type="InterPro" id="IPR048228">
    <property type="entry name" value="HelD_bacillota"/>
</dbReference>
<evidence type="ECO:0000256" key="6">
    <source>
        <dbReference type="ARBA" id="ARBA00023235"/>
    </source>
</evidence>
<dbReference type="PANTHER" id="PTHR11070">
    <property type="entry name" value="UVRD / RECB / PCRA DNA HELICASE FAMILY MEMBER"/>
    <property type="match status" value="1"/>
</dbReference>
<dbReference type="Pfam" id="PF13361">
    <property type="entry name" value="UvrD_C"/>
    <property type="match status" value="1"/>
</dbReference>
<comment type="catalytic activity">
    <reaction evidence="7">
        <text>Couples ATP hydrolysis with the unwinding of duplex DNA by translocating in the 3'-5' direction.</text>
        <dbReference type="EC" id="5.6.2.4"/>
    </reaction>
</comment>
<dbReference type="Gene3D" id="1.10.10.160">
    <property type="match status" value="1"/>
</dbReference>
<evidence type="ECO:0000256" key="4">
    <source>
        <dbReference type="ARBA" id="ARBA00022806"/>
    </source>
</evidence>
<dbReference type="InterPro" id="IPR013986">
    <property type="entry name" value="DExx_box_DNA_helicase_dom_sf"/>
</dbReference>
<reference evidence="12 13" key="1">
    <citation type="submission" date="2018-08" db="EMBL/GenBank/DDBJ databases">
        <title>Genome sequence of Halobacillus trueperi KCTC 3686.</title>
        <authorList>
            <person name="Cho K.H."/>
            <person name="Kwak M.-J."/>
            <person name="Kim B.-Y."/>
            <person name="Chun J."/>
        </authorList>
    </citation>
    <scope>NUCLEOTIDE SEQUENCE [LARGE SCALE GENOMIC DNA]</scope>
    <source>
        <strain evidence="12 13">KCTC 3686</strain>
    </source>
</reference>
<evidence type="ECO:0000313" key="13">
    <source>
        <dbReference type="Proteomes" id="UP000256305"/>
    </source>
</evidence>
<keyword evidence="2 10" id="KW-0547">Nucleotide-binding</keyword>
<keyword evidence="3 10" id="KW-0378">Hydrolase</keyword>
<comment type="caution">
    <text evidence="12">The sequence shown here is derived from an EMBL/GenBank/DDBJ whole genome shotgun (WGS) entry which is preliminary data.</text>
</comment>
<comment type="catalytic activity">
    <reaction evidence="9">
        <text>ATP + H2O = ADP + phosphate + H(+)</text>
        <dbReference type="Rhea" id="RHEA:13065"/>
        <dbReference type="ChEBI" id="CHEBI:15377"/>
        <dbReference type="ChEBI" id="CHEBI:15378"/>
        <dbReference type="ChEBI" id="CHEBI:30616"/>
        <dbReference type="ChEBI" id="CHEBI:43474"/>
        <dbReference type="ChEBI" id="CHEBI:456216"/>
        <dbReference type="EC" id="5.6.2.4"/>
    </reaction>
</comment>
<dbReference type="InterPro" id="IPR014016">
    <property type="entry name" value="UvrD-like_ATP-bd"/>
</dbReference>
<keyword evidence="13" id="KW-1185">Reference proteome</keyword>
<dbReference type="InterPro" id="IPR027785">
    <property type="entry name" value="UvrD-like_helicase_C"/>
</dbReference>
<dbReference type="InterPro" id="IPR000212">
    <property type="entry name" value="DNA_helicase_UvrD/REP"/>
</dbReference>
<name>A0A3E0J2R8_9BACI</name>
<dbReference type="InterPro" id="IPR027417">
    <property type="entry name" value="P-loop_NTPase"/>
</dbReference>
<protein>
    <recommendedName>
        <fullName evidence="8">DNA 3'-5' helicase</fullName>
        <ecNumber evidence="8">5.6.2.4</ecNumber>
    </recommendedName>
</protein>
<dbReference type="GO" id="GO:0043138">
    <property type="term" value="F:3'-5' DNA helicase activity"/>
    <property type="evidence" value="ECO:0007669"/>
    <property type="project" value="UniProtKB-EC"/>
</dbReference>
<keyword evidence="4 10" id="KW-0347">Helicase</keyword>
<keyword evidence="6" id="KW-0413">Isomerase</keyword>
<dbReference type="GO" id="GO:0003677">
    <property type="term" value="F:DNA binding"/>
    <property type="evidence" value="ECO:0007669"/>
    <property type="project" value="InterPro"/>
</dbReference>
<organism evidence="12 13">
    <name type="scientific">Halobacillus trueperi</name>
    <dbReference type="NCBI Taxonomy" id="156205"/>
    <lineage>
        <taxon>Bacteria</taxon>
        <taxon>Bacillati</taxon>
        <taxon>Bacillota</taxon>
        <taxon>Bacilli</taxon>
        <taxon>Bacillales</taxon>
        <taxon>Bacillaceae</taxon>
        <taxon>Halobacillus</taxon>
    </lineage>
</organism>
<dbReference type="EC" id="5.6.2.4" evidence="8"/>
<dbReference type="GO" id="GO:0016887">
    <property type="term" value="F:ATP hydrolysis activity"/>
    <property type="evidence" value="ECO:0007669"/>
    <property type="project" value="RHEA"/>
</dbReference>
<dbReference type="RefSeq" id="WP_115824652.1">
    <property type="nucleotide sequence ID" value="NZ_QUAE01000019.1"/>
</dbReference>
<evidence type="ECO:0000256" key="9">
    <source>
        <dbReference type="ARBA" id="ARBA00048988"/>
    </source>
</evidence>
<feature type="domain" description="UvrD-like helicase ATP-binding" evidence="11">
    <location>
        <begin position="196"/>
        <end position="592"/>
    </location>
</feature>
<keyword evidence="5 10" id="KW-0067">ATP-binding</keyword>
<evidence type="ECO:0000256" key="1">
    <source>
        <dbReference type="ARBA" id="ARBA00009922"/>
    </source>
</evidence>
<dbReference type="EMBL" id="QUAE01000019">
    <property type="protein sequence ID" value="REJ07151.1"/>
    <property type="molecule type" value="Genomic_DNA"/>
</dbReference>
<dbReference type="GO" id="GO:0005829">
    <property type="term" value="C:cytosol"/>
    <property type="evidence" value="ECO:0007669"/>
    <property type="project" value="TreeGrafter"/>
</dbReference>
<comment type="similarity">
    <text evidence="1">Belongs to the helicase family. UvrD subfamily.</text>
</comment>
<dbReference type="NCBIfam" id="NF041464">
    <property type="entry name" value="HelD_BACSU"/>
    <property type="match status" value="1"/>
</dbReference>
<gene>
    <name evidence="12" type="ORF">DYE48_16805</name>
</gene>
<dbReference type="Gene3D" id="3.40.50.300">
    <property type="entry name" value="P-loop containing nucleotide triphosphate hydrolases"/>
    <property type="match status" value="3"/>
</dbReference>
<dbReference type="Pfam" id="PF13538">
    <property type="entry name" value="UvrD_C_2"/>
    <property type="match status" value="1"/>
</dbReference>
<sequence>MVTEHPDYEQEKERLTYTKHYMEEILTAAEGKHEDFKGNIKEAFENLDYLDSSLSYINILVNAKFIEMNTADIEHLKRVESKPYFARIDFKNKESGEHDSYYIGKVSLFRKDTQESLIVDWRSPVANLYYDGRLGEVEYETEDGEVAGNLTLKRQYVIEEGKLEEIRDIDITTRDELLQDSLSGTADNRLNEIVSTIQAEQNEVIRSDLSKPVIVQGVAGSGKTTIALHRISMFIYTFAENTSPEEMMILAPNDLFIDYISQALPDLGVDQIKQTTFTEYVRKSIGKKVKIVHPDQKFLQILEHETEEELLEWASHFKGTFSFKTLIDRYLADVEKTYRVNDDFKVEGFTIYKAKNVNRLFFEDYHYLPLENRVKKVKNVLQANFKKKKKEMIKVIEQKFEDRFDQLYYSMKQTEERRKRVVHLNDQKEKKIDRIKKTTNKVVTEYMKQYPKVDVFQAYHELMSEKDQLLHYSNGELTKQQAAYLAETFQERRKKNQYELEDLAPLLYIHTQLKGMKKKWQAKNVVIDEAQDYSVFQFYALKQAAGTDLFTLLGDLSQGIHAYRGIESWQEVMDEVFPKASYRTLKKSYRTTVEVMNLANDLLGVHLPHLDSAEPVVRHGSKPKFLPLQKEADAPALITSEIQSIMEKGMKSIALLTKTMKEAKELAELMKATSYECQLLEETQQLTQGKIAIVPSYLAKGLEFDAVILVNAKDHYTDHEIDIKLLYVAMTRPLHYLSMIGPSEDSFQLNPLNRTLFQTEQG</sequence>
<evidence type="ECO:0000259" key="11">
    <source>
        <dbReference type="PROSITE" id="PS51198"/>
    </source>
</evidence>